<dbReference type="NCBIfam" id="NF041216">
    <property type="entry name" value="CU044_2847_fam"/>
    <property type="match status" value="1"/>
</dbReference>
<organism evidence="2 3">
    <name type="scientific">Nocardiopsis aegyptia</name>
    <dbReference type="NCBI Taxonomy" id="220378"/>
    <lineage>
        <taxon>Bacteria</taxon>
        <taxon>Bacillati</taxon>
        <taxon>Actinomycetota</taxon>
        <taxon>Actinomycetes</taxon>
        <taxon>Streptosporangiales</taxon>
        <taxon>Nocardiopsidaceae</taxon>
        <taxon>Nocardiopsis</taxon>
    </lineage>
</organism>
<dbReference type="EMBL" id="JACCFS010000001">
    <property type="protein sequence ID" value="NYJ34844.1"/>
    <property type="molecule type" value="Genomic_DNA"/>
</dbReference>
<feature type="domain" description="Trypsin-co-occurring" evidence="1">
    <location>
        <begin position="13"/>
        <end position="103"/>
    </location>
</feature>
<gene>
    <name evidence="2" type="ORF">HNR10_002725</name>
</gene>
<keyword evidence="3" id="KW-1185">Reference proteome</keyword>
<proteinExistence type="predicted"/>
<comment type="caution">
    <text evidence="2">The sequence shown here is derived from an EMBL/GenBank/DDBJ whole genome shotgun (WGS) entry which is preliminary data.</text>
</comment>
<dbReference type="Pfam" id="PF19493">
    <property type="entry name" value="Trypco1"/>
    <property type="match status" value="1"/>
</dbReference>
<dbReference type="RefSeq" id="WP_179823690.1">
    <property type="nucleotide sequence ID" value="NZ_JACCFS010000001.1"/>
</dbReference>
<accession>A0A7Z0EMK3</accession>
<evidence type="ECO:0000313" key="3">
    <source>
        <dbReference type="Proteomes" id="UP000572051"/>
    </source>
</evidence>
<protein>
    <recommendedName>
        <fullName evidence="1">Trypsin-co-occurring domain-containing protein</fullName>
    </recommendedName>
</protein>
<dbReference type="InterPro" id="IPR045794">
    <property type="entry name" value="Trypco1"/>
</dbReference>
<evidence type="ECO:0000313" key="2">
    <source>
        <dbReference type="EMBL" id="NYJ34844.1"/>
    </source>
</evidence>
<dbReference type="AlphaFoldDB" id="A0A7Z0EMK3"/>
<sequence>MSQLVRFRLDDSEHAETVVIEVEDGDSSVPVGGGGIAEATETFTEKLASVRKAVSVTLEELGDTLKPQTIKVTFGVKLKSEAGAVIAKSSVEGNLQVEMEWKREVESTGG</sequence>
<reference evidence="2 3" key="1">
    <citation type="submission" date="2020-07" db="EMBL/GenBank/DDBJ databases">
        <title>Sequencing the genomes of 1000 actinobacteria strains.</title>
        <authorList>
            <person name="Klenk H.-P."/>
        </authorList>
    </citation>
    <scope>NUCLEOTIDE SEQUENCE [LARGE SCALE GENOMIC DNA]</scope>
    <source>
        <strain evidence="2 3">DSM 44442</strain>
    </source>
</reference>
<dbReference type="Proteomes" id="UP000572051">
    <property type="component" value="Unassembled WGS sequence"/>
</dbReference>
<evidence type="ECO:0000259" key="1">
    <source>
        <dbReference type="Pfam" id="PF19493"/>
    </source>
</evidence>
<name>A0A7Z0EMK3_9ACTN</name>